<gene>
    <name evidence="1" type="ORF">TCM_037431</name>
</gene>
<keyword evidence="2" id="KW-1185">Reference proteome</keyword>
<protein>
    <submittedName>
        <fullName evidence="1">Uncharacterized protein</fullName>
    </submittedName>
</protein>
<dbReference type="EMBL" id="CM001887">
    <property type="protein sequence ID" value="EOY30108.1"/>
    <property type="molecule type" value="Genomic_DNA"/>
</dbReference>
<dbReference type="Gramene" id="EOY30108">
    <property type="protein sequence ID" value="EOY30108"/>
    <property type="gene ID" value="TCM_037431"/>
</dbReference>
<name>A0A061GL29_THECC</name>
<evidence type="ECO:0000313" key="2">
    <source>
        <dbReference type="Proteomes" id="UP000026915"/>
    </source>
</evidence>
<dbReference type="HOGENOM" id="CLU_2563053_0_0_1"/>
<organism evidence="1 2">
    <name type="scientific">Theobroma cacao</name>
    <name type="common">Cacao</name>
    <name type="synonym">Cocoa</name>
    <dbReference type="NCBI Taxonomy" id="3641"/>
    <lineage>
        <taxon>Eukaryota</taxon>
        <taxon>Viridiplantae</taxon>
        <taxon>Streptophyta</taxon>
        <taxon>Embryophyta</taxon>
        <taxon>Tracheophyta</taxon>
        <taxon>Spermatophyta</taxon>
        <taxon>Magnoliopsida</taxon>
        <taxon>eudicotyledons</taxon>
        <taxon>Gunneridae</taxon>
        <taxon>Pentapetalae</taxon>
        <taxon>rosids</taxon>
        <taxon>malvids</taxon>
        <taxon>Malvales</taxon>
        <taxon>Malvaceae</taxon>
        <taxon>Byttnerioideae</taxon>
        <taxon>Theobroma</taxon>
    </lineage>
</organism>
<evidence type="ECO:0000313" key="1">
    <source>
        <dbReference type="EMBL" id="EOY30108.1"/>
    </source>
</evidence>
<proteinExistence type="predicted"/>
<reference evidence="1 2" key="1">
    <citation type="journal article" date="2013" name="Genome Biol.">
        <title>The genome sequence of the most widely cultivated cacao type and its use to identify candidate genes regulating pod color.</title>
        <authorList>
            <person name="Motamayor J.C."/>
            <person name="Mockaitis K."/>
            <person name="Schmutz J."/>
            <person name="Haiminen N."/>
            <person name="Iii D.L."/>
            <person name="Cornejo O."/>
            <person name="Findley S.D."/>
            <person name="Zheng P."/>
            <person name="Utro F."/>
            <person name="Royaert S."/>
            <person name="Saski C."/>
            <person name="Jenkins J."/>
            <person name="Podicheti R."/>
            <person name="Zhao M."/>
            <person name="Scheffler B.E."/>
            <person name="Stack J.C."/>
            <person name="Feltus F.A."/>
            <person name="Mustiga G.M."/>
            <person name="Amores F."/>
            <person name="Phillips W."/>
            <person name="Marelli J.P."/>
            <person name="May G.D."/>
            <person name="Shapiro H."/>
            <person name="Ma J."/>
            <person name="Bustamante C.D."/>
            <person name="Schnell R.J."/>
            <person name="Main D."/>
            <person name="Gilbert D."/>
            <person name="Parida L."/>
            <person name="Kuhn D.N."/>
        </authorList>
    </citation>
    <scope>NUCLEOTIDE SEQUENCE [LARGE SCALE GENOMIC DNA]</scope>
    <source>
        <strain evidence="2">cv. Matina 1-6</strain>
    </source>
</reference>
<sequence length="82" mass="9453">MYTISGIILMRDYNVSVRMIQRWCDLKFTELYKSFTVPTVIKVMLVCYCSWNMSCKAHVDVSLLKGNVNVNIHTVVCNLSSK</sequence>
<dbReference type="Proteomes" id="UP000026915">
    <property type="component" value="Chromosome 9"/>
</dbReference>
<dbReference type="InParanoid" id="A0A061GL29"/>
<dbReference type="AlphaFoldDB" id="A0A061GL29"/>
<accession>A0A061GL29</accession>